<dbReference type="RefSeq" id="WP_161708169.1">
    <property type="nucleotide sequence ID" value="NZ_JAABLQ010000001.1"/>
</dbReference>
<sequence length="127" mass="13848">MTEQTSWDRADVEDVIRTQAETDAAFRAKLIADPRGAIAELFRAEPKAGLNFSVIEEQPGEVVLVLPPARDELSLAELDQASGGATHTITINNRSGQGSHFAFLPNPRYWIMPGGGLIGMPPFSWWG</sequence>
<keyword evidence="2" id="KW-1185">Reference proteome</keyword>
<dbReference type="InterPro" id="IPR036648">
    <property type="entry name" value="CN_Hdrase_a/SCN_Hdrase_g_sf"/>
</dbReference>
<dbReference type="EMBL" id="JAABLQ010000001">
    <property type="protein sequence ID" value="NBN77921.1"/>
    <property type="molecule type" value="Genomic_DNA"/>
</dbReference>
<reference evidence="2" key="1">
    <citation type="submission" date="2020-01" db="EMBL/GenBank/DDBJ databases">
        <authorList>
            <person name="Fang Y."/>
            <person name="Sun R."/>
            <person name="Nie L."/>
            <person name="He J."/>
            <person name="Hao L."/>
            <person name="Wang L."/>
            <person name="Su S."/>
            <person name="Lv E."/>
            <person name="Zhang Z."/>
            <person name="Xie R."/>
            <person name="Liu H."/>
        </authorList>
    </citation>
    <scope>NUCLEOTIDE SEQUENCE [LARGE SCALE GENOMIC DNA]</scope>
    <source>
        <strain evidence="2">XCT-53</strain>
    </source>
</reference>
<accession>A0A7X5F192</accession>
<proteinExistence type="predicted"/>
<dbReference type="GO" id="GO:0046914">
    <property type="term" value="F:transition metal ion binding"/>
    <property type="evidence" value="ECO:0007669"/>
    <property type="project" value="InterPro"/>
</dbReference>
<dbReference type="AlphaFoldDB" id="A0A7X5F192"/>
<evidence type="ECO:0000313" key="2">
    <source>
        <dbReference type="Proteomes" id="UP000586722"/>
    </source>
</evidence>
<evidence type="ECO:0000313" key="1">
    <source>
        <dbReference type="EMBL" id="NBN77921.1"/>
    </source>
</evidence>
<name>A0A7X5F192_9HYPH</name>
<organism evidence="1 2">
    <name type="scientific">Pannonibacter tanglangensis</name>
    <dbReference type="NCBI Taxonomy" id="2750084"/>
    <lineage>
        <taxon>Bacteria</taxon>
        <taxon>Pseudomonadati</taxon>
        <taxon>Pseudomonadota</taxon>
        <taxon>Alphaproteobacteria</taxon>
        <taxon>Hyphomicrobiales</taxon>
        <taxon>Stappiaceae</taxon>
        <taxon>Pannonibacter</taxon>
    </lineage>
</organism>
<dbReference type="SUPFAM" id="SSF56209">
    <property type="entry name" value="Nitrile hydratase alpha chain"/>
    <property type="match status" value="1"/>
</dbReference>
<protein>
    <submittedName>
        <fullName evidence="1">NHLP leader peptide family natural product</fullName>
    </submittedName>
</protein>
<comment type="caution">
    <text evidence="1">The sequence shown here is derived from an EMBL/GenBank/DDBJ whole genome shotgun (WGS) entry which is preliminary data.</text>
</comment>
<dbReference type="Proteomes" id="UP000586722">
    <property type="component" value="Unassembled WGS sequence"/>
</dbReference>
<dbReference type="Gene3D" id="3.90.330.10">
    <property type="entry name" value="Nitrile hydratase alpha /Thiocyanate hydrolase gamma"/>
    <property type="match status" value="1"/>
</dbReference>
<gene>
    <name evidence="1" type="ORF">GWI72_06520</name>
</gene>
<dbReference type="GO" id="GO:0003824">
    <property type="term" value="F:catalytic activity"/>
    <property type="evidence" value="ECO:0007669"/>
    <property type="project" value="InterPro"/>
</dbReference>